<evidence type="ECO:0000313" key="3">
    <source>
        <dbReference type="EMBL" id="CAA9573305.1"/>
    </source>
</evidence>
<feature type="chain" id="PRO_5026877255" description="AB hydrolase-1 domain-containing protein" evidence="1">
    <location>
        <begin position="26"/>
        <end position="335"/>
    </location>
</feature>
<dbReference type="PANTHER" id="PTHR43798">
    <property type="entry name" value="MONOACYLGLYCEROL LIPASE"/>
    <property type="match status" value="1"/>
</dbReference>
<protein>
    <recommendedName>
        <fullName evidence="2">AB hydrolase-1 domain-containing protein</fullName>
    </recommendedName>
</protein>
<evidence type="ECO:0000259" key="2">
    <source>
        <dbReference type="Pfam" id="PF00561"/>
    </source>
</evidence>
<dbReference type="InterPro" id="IPR029058">
    <property type="entry name" value="AB_hydrolase_fold"/>
</dbReference>
<evidence type="ECO:0000256" key="1">
    <source>
        <dbReference type="SAM" id="SignalP"/>
    </source>
</evidence>
<dbReference type="AlphaFoldDB" id="A0A6J4VGY3"/>
<accession>A0A6J4VGY3</accession>
<dbReference type="EMBL" id="CADCWP010000149">
    <property type="protein sequence ID" value="CAA9573305.1"/>
    <property type="molecule type" value="Genomic_DNA"/>
</dbReference>
<dbReference type="SUPFAM" id="SSF53474">
    <property type="entry name" value="alpha/beta-Hydrolases"/>
    <property type="match status" value="1"/>
</dbReference>
<keyword evidence="1" id="KW-0732">Signal</keyword>
<dbReference type="InterPro" id="IPR050266">
    <property type="entry name" value="AB_hydrolase_sf"/>
</dbReference>
<name>A0A6J4VGY3_9DEIN</name>
<feature type="signal peptide" evidence="1">
    <location>
        <begin position="1"/>
        <end position="25"/>
    </location>
</feature>
<reference evidence="3" key="1">
    <citation type="submission" date="2020-02" db="EMBL/GenBank/DDBJ databases">
        <authorList>
            <person name="Meier V. D."/>
        </authorList>
    </citation>
    <scope>NUCLEOTIDE SEQUENCE</scope>
    <source>
        <strain evidence="3">AVDCRST_MAG86</strain>
    </source>
</reference>
<dbReference type="Gene3D" id="3.40.50.1820">
    <property type="entry name" value="alpha/beta hydrolase"/>
    <property type="match status" value="1"/>
</dbReference>
<dbReference type="InterPro" id="IPR000073">
    <property type="entry name" value="AB_hydrolase_1"/>
</dbReference>
<dbReference type="Pfam" id="PF00561">
    <property type="entry name" value="Abhydrolase_1"/>
    <property type="match status" value="1"/>
</dbReference>
<sequence length="335" mass="35686">MLRFPSLLLGLVLILPFSVPTPVRAKDATPVPASPVAAGNFAGLVKVGGSRHMYLECRGQGAPTVVLEAGYRSPASVWSDDLVQPEMPRTMVFDGVAAFTRVCMYERPGAGSVLEDVLHPSRSDPIPQPRTAESVVADLHALLRVAGVPGPYVLVGHSLGGMFVRLYAATYPSEVAGLVLVDAWYEGLQDQLTPAQWAAYVRLNSEVPPELAGYRDYETLDFAAASAVMRSAATARPLAPMPLAVLSKGQSFGIPAEALGFDPDALDRAWARAQEQLATLVPGTRYVVATESAHYVQLQQPELVTEAIRQVVTAVRDPASWSLAAAGSDVAGRSR</sequence>
<feature type="domain" description="AB hydrolase-1" evidence="2">
    <location>
        <begin position="120"/>
        <end position="194"/>
    </location>
</feature>
<gene>
    <name evidence="3" type="ORF">AVDCRST_MAG86-1900</name>
</gene>
<organism evidence="3">
    <name type="scientific">uncultured Truepera sp</name>
    <dbReference type="NCBI Taxonomy" id="543023"/>
    <lineage>
        <taxon>Bacteria</taxon>
        <taxon>Thermotogati</taxon>
        <taxon>Deinococcota</taxon>
        <taxon>Deinococci</taxon>
        <taxon>Trueperales</taxon>
        <taxon>Trueperaceae</taxon>
        <taxon>Truepera</taxon>
        <taxon>environmental samples</taxon>
    </lineage>
</organism>
<proteinExistence type="predicted"/>